<dbReference type="PROSITE" id="PS51318">
    <property type="entry name" value="TAT"/>
    <property type="match status" value="1"/>
</dbReference>
<reference evidence="2" key="1">
    <citation type="submission" date="2023-08" db="EMBL/GenBank/DDBJ databases">
        <authorList>
            <person name="Chen Y."/>
            <person name="Shah S."/>
            <person name="Dougan E. K."/>
            <person name="Thang M."/>
            <person name="Chan C."/>
        </authorList>
    </citation>
    <scope>NUCLEOTIDE SEQUENCE</scope>
</reference>
<dbReference type="InterPro" id="IPR006665">
    <property type="entry name" value="OmpA-like"/>
</dbReference>
<evidence type="ECO:0000313" key="3">
    <source>
        <dbReference type="Proteomes" id="UP001178507"/>
    </source>
</evidence>
<dbReference type="InterPro" id="IPR050330">
    <property type="entry name" value="Bact_OuterMem_StrucFunc"/>
</dbReference>
<dbReference type="Gene3D" id="3.30.1330.60">
    <property type="entry name" value="OmpA-like domain"/>
    <property type="match status" value="1"/>
</dbReference>
<comment type="caution">
    <text evidence="2">The sequence shown here is derived from an EMBL/GenBank/DDBJ whole genome shotgun (WGS) entry which is preliminary data.</text>
</comment>
<feature type="domain" description="OmpA-like" evidence="1">
    <location>
        <begin position="68"/>
        <end position="187"/>
    </location>
</feature>
<dbReference type="AlphaFoldDB" id="A0AA36MYU4"/>
<evidence type="ECO:0000259" key="1">
    <source>
        <dbReference type="PROSITE" id="PS51123"/>
    </source>
</evidence>
<dbReference type="PROSITE" id="PS51123">
    <property type="entry name" value="OMPA_2"/>
    <property type="match status" value="1"/>
</dbReference>
<dbReference type="PANTHER" id="PTHR30329">
    <property type="entry name" value="STATOR ELEMENT OF FLAGELLAR MOTOR COMPLEX"/>
    <property type="match status" value="1"/>
</dbReference>
<keyword evidence="3" id="KW-1185">Reference proteome</keyword>
<proteinExistence type="predicted"/>
<dbReference type="Proteomes" id="UP001178507">
    <property type="component" value="Unassembled WGS sequence"/>
</dbReference>
<protein>
    <recommendedName>
        <fullName evidence="1">OmpA-like domain-containing protein</fullName>
    </recommendedName>
</protein>
<organism evidence="2 3">
    <name type="scientific">Effrenium voratum</name>
    <dbReference type="NCBI Taxonomy" id="2562239"/>
    <lineage>
        <taxon>Eukaryota</taxon>
        <taxon>Sar</taxon>
        <taxon>Alveolata</taxon>
        <taxon>Dinophyceae</taxon>
        <taxon>Suessiales</taxon>
        <taxon>Symbiodiniaceae</taxon>
        <taxon>Effrenium</taxon>
    </lineage>
</organism>
<evidence type="ECO:0000313" key="2">
    <source>
        <dbReference type="EMBL" id="CAJ1391719.1"/>
    </source>
</evidence>
<dbReference type="CDD" id="cd07185">
    <property type="entry name" value="OmpA_C-like"/>
    <property type="match status" value="1"/>
</dbReference>
<dbReference type="PANTHER" id="PTHR30329:SF21">
    <property type="entry name" value="LIPOPROTEIN YIAD-RELATED"/>
    <property type="match status" value="1"/>
</dbReference>
<name>A0AA36MYU4_9DINO</name>
<accession>A0AA36MYU4</accession>
<dbReference type="EMBL" id="CAUJNA010002223">
    <property type="protein sequence ID" value="CAJ1391719.1"/>
    <property type="molecule type" value="Genomic_DNA"/>
</dbReference>
<gene>
    <name evidence="2" type="ORF">EVOR1521_LOCUS16983</name>
</gene>
<dbReference type="InterPro" id="IPR006311">
    <property type="entry name" value="TAT_signal"/>
</dbReference>
<dbReference type="InterPro" id="IPR036737">
    <property type="entry name" value="OmpA-like_sf"/>
</dbReference>
<sequence>MTRILDRRAVLGILAGGAATFTALPQALAQSTPTAAELLERLGADPSMVIAPDARVSVRELTRRRDLRRIAPSVDVQSINFAFGSARIPPREIWKIDEIASAMRQLLRRRGRELFLIEGHTDAVGSNEANLRLSRARARSVADELARSGIPNNAIETIGYGEEDLLVPTQRADWRNRRVTLRRVTDLVIGY</sequence>
<dbReference type="Pfam" id="PF00691">
    <property type="entry name" value="OmpA"/>
    <property type="match status" value="1"/>
</dbReference>
<dbReference type="SUPFAM" id="SSF103088">
    <property type="entry name" value="OmpA-like"/>
    <property type="match status" value="1"/>
</dbReference>